<dbReference type="GO" id="GO:0016787">
    <property type="term" value="F:hydrolase activity"/>
    <property type="evidence" value="ECO:0007669"/>
    <property type="project" value="UniProtKB-KW"/>
</dbReference>
<gene>
    <name evidence="3" type="ORF">UCRPC4_g05018</name>
</gene>
<dbReference type="PANTHER" id="PTHR48070">
    <property type="entry name" value="ESTERASE OVCA2"/>
    <property type="match status" value="1"/>
</dbReference>
<organism evidence="3 4">
    <name type="scientific">Phaeomoniella chlamydospora</name>
    <name type="common">Phaeoacremonium chlamydosporum</name>
    <dbReference type="NCBI Taxonomy" id="158046"/>
    <lineage>
        <taxon>Eukaryota</taxon>
        <taxon>Fungi</taxon>
        <taxon>Dikarya</taxon>
        <taxon>Ascomycota</taxon>
        <taxon>Pezizomycotina</taxon>
        <taxon>Eurotiomycetes</taxon>
        <taxon>Chaetothyriomycetidae</taxon>
        <taxon>Phaeomoniellales</taxon>
        <taxon>Phaeomoniellaceae</taxon>
        <taxon>Phaeomoniella</taxon>
    </lineage>
</organism>
<dbReference type="SUPFAM" id="SSF53474">
    <property type="entry name" value="alpha/beta-Hydrolases"/>
    <property type="match status" value="1"/>
</dbReference>
<dbReference type="PANTHER" id="PTHR48070:SF6">
    <property type="entry name" value="ESTERASE OVCA2"/>
    <property type="match status" value="1"/>
</dbReference>
<dbReference type="InterPro" id="IPR005645">
    <property type="entry name" value="FSH-like_dom"/>
</dbReference>
<evidence type="ECO:0000313" key="4">
    <source>
        <dbReference type="Proteomes" id="UP000053317"/>
    </source>
</evidence>
<evidence type="ECO:0000313" key="3">
    <source>
        <dbReference type="EMBL" id="KKY18357.1"/>
    </source>
</evidence>
<dbReference type="GO" id="GO:0005634">
    <property type="term" value="C:nucleus"/>
    <property type="evidence" value="ECO:0007669"/>
    <property type="project" value="TreeGrafter"/>
</dbReference>
<keyword evidence="1" id="KW-0378">Hydrolase</keyword>
<dbReference type="InterPro" id="IPR050593">
    <property type="entry name" value="LovG"/>
</dbReference>
<dbReference type="OrthoDB" id="2094269at2759"/>
<comment type="caution">
    <text evidence="3">The sequence shown here is derived from an EMBL/GenBank/DDBJ whole genome shotgun (WGS) entry which is preliminary data.</text>
</comment>
<evidence type="ECO:0000259" key="2">
    <source>
        <dbReference type="Pfam" id="PF03959"/>
    </source>
</evidence>
<dbReference type="EMBL" id="LCWF01000125">
    <property type="protein sequence ID" value="KKY18357.1"/>
    <property type="molecule type" value="Genomic_DNA"/>
</dbReference>
<reference evidence="3 4" key="1">
    <citation type="submission" date="2015-05" db="EMBL/GenBank/DDBJ databases">
        <title>Distinctive expansion of gene families associated with plant cell wall degradation and secondary metabolism in the genomes of grapevine trunk pathogens.</title>
        <authorList>
            <person name="Lawrence D.P."/>
            <person name="Travadon R."/>
            <person name="Rolshausen P.E."/>
            <person name="Baumgartner K."/>
        </authorList>
    </citation>
    <scope>NUCLEOTIDE SEQUENCE [LARGE SCALE GENOMIC DNA]</scope>
    <source>
        <strain evidence="3">UCRPC4</strain>
    </source>
</reference>
<accession>A0A0G2E5U0</accession>
<dbReference type="GO" id="GO:0005737">
    <property type="term" value="C:cytoplasm"/>
    <property type="evidence" value="ECO:0007669"/>
    <property type="project" value="TreeGrafter"/>
</dbReference>
<dbReference type="Gene3D" id="3.40.50.1820">
    <property type="entry name" value="alpha/beta hydrolase"/>
    <property type="match status" value="1"/>
</dbReference>
<reference evidence="3 4" key="2">
    <citation type="submission" date="2015-05" db="EMBL/GenBank/DDBJ databases">
        <authorList>
            <person name="Morales-Cruz A."/>
            <person name="Amrine K.C."/>
            <person name="Cantu D."/>
        </authorList>
    </citation>
    <scope>NUCLEOTIDE SEQUENCE [LARGE SCALE GENOMIC DNA]</scope>
    <source>
        <strain evidence="3">UCRPC4</strain>
    </source>
</reference>
<dbReference type="AlphaFoldDB" id="A0A0G2E5U0"/>
<evidence type="ECO:0000256" key="1">
    <source>
        <dbReference type="ARBA" id="ARBA00022801"/>
    </source>
</evidence>
<protein>
    <submittedName>
        <fullName evidence="3">Putative dihydrofolate reductase</fullName>
    </submittedName>
</protein>
<dbReference type="InterPro" id="IPR029058">
    <property type="entry name" value="AB_hydrolase_fold"/>
</dbReference>
<dbReference type="Proteomes" id="UP000053317">
    <property type="component" value="Unassembled WGS sequence"/>
</dbReference>
<feature type="domain" description="Serine hydrolase" evidence="2">
    <location>
        <begin position="6"/>
        <end position="239"/>
    </location>
</feature>
<dbReference type="GO" id="GO:0019748">
    <property type="term" value="P:secondary metabolic process"/>
    <property type="evidence" value="ECO:0007669"/>
    <property type="project" value="TreeGrafter"/>
</dbReference>
<sequence length="270" mass="29600">MSQPTSPLKILMLHGYTQSGEIFHGKTRALEKHLVKAFPGSKLVYPTGPLRLRPSDIPGFDAAKFQTNDDDDVESFAWWRRADDSDPVEYKGFDEGAATIANVLATEGPFDGVIGFSQGASAAAMVASLLEGPQRRKSFEDFHAGNPLCIPYPDSFTKLDHPPLKFCIPYSGFAAPGIRYQAFYNPPIATPTCHFLGSLDTLVDEARGRTLVDGCGGEAKTQVLFHPGGHIVNCSRPFLNAAAEFIRNCVTEEKNETKEEERAEDMDVPF</sequence>
<keyword evidence="4" id="KW-1185">Reference proteome</keyword>
<proteinExistence type="predicted"/>
<dbReference type="Pfam" id="PF03959">
    <property type="entry name" value="FSH1"/>
    <property type="match status" value="1"/>
</dbReference>
<name>A0A0G2E5U0_PHACM</name>